<dbReference type="EMBL" id="MU277191">
    <property type="protein sequence ID" value="KAI0066851.1"/>
    <property type="molecule type" value="Genomic_DNA"/>
</dbReference>
<protein>
    <submittedName>
        <fullName evidence="1">NAD-P-binding protein</fullName>
    </submittedName>
</protein>
<name>A0ACB8TEL5_9AGAM</name>
<reference evidence="1" key="2">
    <citation type="journal article" date="2022" name="New Phytol.">
        <title>Evolutionary transition to the ectomycorrhizal habit in the genomes of a hyperdiverse lineage of mushroom-forming fungi.</title>
        <authorList>
            <person name="Looney B."/>
            <person name="Miyauchi S."/>
            <person name="Morin E."/>
            <person name="Drula E."/>
            <person name="Courty P.E."/>
            <person name="Kohler A."/>
            <person name="Kuo A."/>
            <person name="LaButti K."/>
            <person name="Pangilinan J."/>
            <person name="Lipzen A."/>
            <person name="Riley R."/>
            <person name="Andreopoulos W."/>
            <person name="He G."/>
            <person name="Johnson J."/>
            <person name="Nolan M."/>
            <person name="Tritt A."/>
            <person name="Barry K.W."/>
            <person name="Grigoriev I.V."/>
            <person name="Nagy L.G."/>
            <person name="Hibbett D."/>
            <person name="Henrissat B."/>
            <person name="Matheny P.B."/>
            <person name="Labbe J."/>
            <person name="Martin F.M."/>
        </authorList>
    </citation>
    <scope>NUCLEOTIDE SEQUENCE</scope>
    <source>
        <strain evidence="1">HHB10654</strain>
    </source>
</reference>
<comment type="caution">
    <text evidence="1">The sequence shown here is derived from an EMBL/GenBank/DDBJ whole genome shotgun (WGS) entry which is preliminary data.</text>
</comment>
<organism evidence="1 2">
    <name type="scientific">Artomyces pyxidatus</name>
    <dbReference type="NCBI Taxonomy" id="48021"/>
    <lineage>
        <taxon>Eukaryota</taxon>
        <taxon>Fungi</taxon>
        <taxon>Dikarya</taxon>
        <taxon>Basidiomycota</taxon>
        <taxon>Agaricomycotina</taxon>
        <taxon>Agaricomycetes</taxon>
        <taxon>Russulales</taxon>
        <taxon>Auriscalpiaceae</taxon>
        <taxon>Artomyces</taxon>
    </lineage>
</organism>
<sequence length="309" mass="32994">MKVLITGASGVLGTAVYEAFTAAPSSPSVLGLAHSRAGAALQKIDLLDTAAADACVRAWGGRTGDWLIHCAAERKPDVAEKDPEGTRKLNVDVSAHLAQLSKQLGFTLVYISTDYVFDGTSPPYVPSAPTHPLNFYGITKRDGEVAVLGVEGARAVVLRVPVLYGPAPSNADSAINILLDVVRDQSGKTYKMDHFQTRYPTNVQDIAGFLVRLTERPRRTALPPILHYSAAEPFTKYEICLVFAGLLGLPHTHIVPELEPPAGATPRPRDTQLYVRETEDLGVVGGLGTCGFEEWWAAHLAAPASGSTA</sequence>
<reference evidence="1" key="1">
    <citation type="submission" date="2021-03" db="EMBL/GenBank/DDBJ databases">
        <authorList>
            <consortium name="DOE Joint Genome Institute"/>
            <person name="Ahrendt S."/>
            <person name="Looney B.P."/>
            <person name="Miyauchi S."/>
            <person name="Morin E."/>
            <person name="Drula E."/>
            <person name="Courty P.E."/>
            <person name="Chicoki N."/>
            <person name="Fauchery L."/>
            <person name="Kohler A."/>
            <person name="Kuo A."/>
            <person name="Labutti K."/>
            <person name="Pangilinan J."/>
            <person name="Lipzen A."/>
            <person name="Riley R."/>
            <person name="Andreopoulos W."/>
            <person name="He G."/>
            <person name="Johnson J."/>
            <person name="Barry K.W."/>
            <person name="Grigoriev I.V."/>
            <person name="Nagy L."/>
            <person name="Hibbett D."/>
            <person name="Henrissat B."/>
            <person name="Matheny P.B."/>
            <person name="Labbe J."/>
            <person name="Martin F."/>
        </authorList>
    </citation>
    <scope>NUCLEOTIDE SEQUENCE</scope>
    <source>
        <strain evidence="1">HHB10654</strain>
    </source>
</reference>
<dbReference type="Proteomes" id="UP000814140">
    <property type="component" value="Unassembled WGS sequence"/>
</dbReference>
<keyword evidence="2" id="KW-1185">Reference proteome</keyword>
<proteinExistence type="predicted"/>
<evidence type="ECO:0000313" key="2">
    <source>
        <dbReference type="Proteomes" id="UP000814140"/>
    </source>
</evidence>
<accession>A0ACB8TEL5</accession>
<evidence type="ECO:0000313" key="1">
    <source>
        <dbReference type="EMBL" id="KAI0066851.1"/>
    </source>
</evidence>
<gene>
    <name evidence="1" type="ORF">BV25DRAFT_1795993</name>
</gene>